<feature type="region of interest" description="Disordered" evidence="1">
    <location>
        <begin position="1"/>
        <end position="89"/>
    </location>
</feature>
<evidence type="ECO:0000313" key="2">
    <source>
        <dbReference type="EMBL" id="KAF7358267.1"/>
    </source>
</evidence>
<evidence type="ECO:0000313" key="3">
    <source>
        <dbReference type="Proteomes" id="UP000620124"/>
    </source>
</evidence>
<organism evidence="2 3">
    <name type="scientific">Mycena venus</name>
    <dbReference type="NCBI Taxonomy" id="2733690"/>
    <lineage>
        <taxon>Eukaryota</taxon>
        <taxon>Fungi</taxon>
        <taxon>Dikarya</taxon>
        <taxon>Basidiomycota</taxon>
        <taxon>Agaricomycotina</taxon>
        <taxon>Agaricomycetes</taxon>
        <taxon>Agaricomycetidae</taxon>
        <taxon>Agaricales</taxon>
        <taxon>Marasmiineae</taxon>
        <taxon>Mycenaceae</taxon>
        <taxon>Mycena</taxon>
    </lineage>
</organism>
<feature type="region of interest" description="Disordered" evidence="1">
    <location>
        <begin position="108"/>
        <end position="270"/>
    </location>
</feature>
<comment type="caution">
    <text evidence="2">The sequence shown here is derived from an EMBL/GenBank/DDBJ whole genome shotgun (WGS) entry which is preliminary data.</text>
</comment>
<protein>
    <submittedName>
        <fullName evidence="2">Uncharacterized protein</fullName>
    </submittedName>
</protein>
<reference evidence="2" key="1">
    <citation type="submission" date="2020-05" db="EMBL/GenBank/DDBJ databases">
        <title>Mycena genomes resolve the evolution of fungal bioluminescence.</title>
        <authorList>
            <person name="Tsai I.J."/>
        </authorList>
    </citation>
    <scope>NUCLEOTIDE SEQUENCE</scope>
    <source>
        <strain evidence="2">CCC161011</strain>
    </source>
</reference>
<dbReference type="Proteomes" id="UP000620124">
    <property type="component" value="Unassembled WGS sequence"/>
</dbReference>
<feature type="compositionally biased region" description="Acidic residues" evidence="1">
    <location>
        <begin position="44"/>
        <end position="53"/>
    </location>
</feature>
<dbReference type="EMBL" id="JACAZI010000006">
    <property type="protein sequence ID" value="KAF7358267.1"/>
    <property type="molecule type" value="Genomic_DNA"/>
</dbReference>
<evidence type="ECO:0000256" key="1">
    <source>
        <dbReference type="SAM" id="MobiDB-lite"/>
    </source>
</evidence>
<accession>A0A8H6YGS0</accession>
<proteinExistence type="predicted"/>
<feature type="compositionally biased region" description="Basic and acidic residues" evidence="1">
    <location>
        <begin position="31"/>
        <end position="42"/>
    </location>
</feature>
<dbReference type="OrthoDB" id="10642119at2759"/>
<feature type="compositionally biased region" description="Acidic residues" evidence="1">
    <location>
        <begin position="219"/>
        <end position="232"/>
    </location>
</feature>
<gene>
    <name evidence="2" type="ORF">MVEN_00875800</name>
</gene>
<keyword evidence="3" id="KW-1185">Reference proteome</keyword>
<sequence length="288" mass="31817">MHDDDELSATSEEGTLTPAEKGRRTRALKATQEEAENKRLIAETEQDDMDVDSEPIQKPSKKAPKKVPQTKNSQEVKGKGKEVAARKRRDCRHVRFSAQGDMTVTEYLPDTIQSSDDDLSAQEQASIKSKPASSAAKKSKPVRTTETVIKAGPRGVIVGAQIIELKPQYVAPGPEELFTSDDDDPKPRHHRQASSSSMGSLPPDTDIDFDFEEHHEDSKNDDEVEEDDEEPEVAQVTMSAQKLKYEEEKPVIHSSKAAHPSKVKKAKADPTAQFDWHLTASSSPLPVV</sequence>
<dbReference type="AlphaFoldDB" id="A0A8H6YGS0"/>
<feature type="compositionally biased region" description="Basic and acidic residues" evidence="1">
    <location>
        <begin position="74"/>
        <end position="85"/>
    </location>
</feature>
<name>A0A8H6YGS0_9AGAR</name>
<feature type="compositionally biased region" description="Low complexity" evidence="1">
    <location>
        <begin position="125"/>
        <end position="136"/>
    </location>
</feature>